<dbReference type="SUPFAM" id="SSF46689">
    <property type="entry name" value="Homeodomain-like"/>
    <property type="match status" value="1"/>
</dbReference>
<proteinExistence type="predicted"/>
<dbReference type="PROSITE" id="PS00675">
    <property type="entry name" value="SIGMA54_INTERACT_1"/>
    <property type="match status" value="1"/>
</dbReference>
<protein>
    <submittedName>
        <fullName evidence="9">Transcriptional regulatory protein ZraR</fullName>
    </submittedName>
</protein>
<dbReference type="SUPFAM" id="SSF52540">
    <property type="entry name" value="P-loop containing nucleoside triphosphate hydrolases"/>
    <property type="match status" value="1"/>
</dbReference>
<dbReference type="FunFam" id="3.40.50.300:FF:000006">
    <property type="entry name" value="DNA-binding transcriptional regulator NtrC"/>
    <property type="match status" value="1"/>
</dbReference>
<evidence type="ECO:0000313" key="10">
    <source>
        <dbReference type="Proteomes" id="UP000189674"/>
    </source>
</evidence>
<dbReference type="InterPro" id="IPR003593">
    <property type="entry name" value="AAA+_ATPase"/>
</dbReference>
<dbReference type="PROSITE" id="PS50045">
    <property type="entry name" value="SIGMA54_INTERACT_4"/>
    <property type="match status" value="1"/>
</dbReference>
<dbReference type="OrthoDB" id="9803970at2"/>
<keyword evidence="2" id="KW-0067">ATP-binding</keyword>
<gene>
    <name evidence="9" type="primary">zraR_1</name>
    <name evidence="9" type="ORF">STSP2_00067</name>
</gene>
<evidence type="ECO:0000313" key="9">
    <source>
        <dbReference type="EMBL" id="AQT66929.1"/>
    </source>
</evidence>
<dbReference type="PROSITE" id="PS00688">
    <property type="entry name" value="SIGMA54_INTERACT_3"/>
    <property type="match status" value="1"/>
</dbReference>
<evidence type="ECO:0000259" key="7">
    <source>
        <dbReference type="PROSITE" id="PS50045"/>
    </source>
</evidence>
<evidence type="ECO:0000256" key="3">
    <source>
        <dbReference type="ARBA" id="ARBA00023015"/>
    </source>
</evidence>
<keyword evidence="10" id="KW-1185">Reference proteome</keyword>
<dbReference type="EMBL" id="CP019791">
    <property type="protein sequence ID" value="AQT66929.1"/>
    <property type="molecule type" value="Genomic_DNA"/>
</dbReference>
<reference evidence="10" key="1">
    <citation type="submission" date="2017-02" db="EMBL/GenBank/DDBJ databases">
        <title>Comparative genomics and description of representatives of a novel lineage of planctomycetes thriving in anoxic sediments.</title>
        <authorList>
            <person name="Spring S."/>
            <person name="Bunk B."/>
            <person name="Sproer C."/>
        </authorList>
    </citation>
    <scope>NUCLEOTIDE SEQUENCE [LARGE SCALE GENOMIC DNA]</scope>
    <source>
        <strain evidence="10">ST-NAGAB-D1</strain>
    </source>
</reference>
<dbReference type="PROSITE" id="PS50110">
    <property type="entry name" value="RESPONSE_REGULATORY"/>
    <property type="match status" value="1"/>
</dbReference>
<evidence type="ECO:0000256" key="5">
    <source>
        <dbReference type="ARBA" id="ARBA00023163"/>
    </source>
</evidence>
<dbReference type="InterPro" id="IPR025943">
    <property type="entry name" value="Sigma_54_int_dom_ATP-bd_2"/>
</dbReference>
<dbReference type="RefSeq" id="WP_146658781.1">
    <property type="nucleotide sequence ID" value="NZ_CP019791.1"/>
</dbReference>
<dbReference type="InterPro" id="IPR011006">
    <property type="entry name" value="CheY-like_superfamily"/>
</dbReference>
<dbReference type="CDD" id="cd00009">
    <property type="entry name" value="AAA"/>
    <property type="match status" value="1"/>
</dbReference>
<dbReference type="STRING" id="1936003.STSP2_00067"/>
<dbReference type="GO" id="GO:0005524">
    <property type="term" value="F:ATP binding"/>
    <property type="evidence" value="ECO:0007669"/>
    <property type="project" value="UniProtKB-KW"/>
</dbReference>
<dbReference type="InterPro" id="IPR001789">
    <property type="entry name" value="Sig_transdc_resp-reg_receiver"/>
</dbReference>
<dbReference type="GO" id="GO:0043565">
    <property type="term" value="F:sequence-specific DNA binding"/>
    <property type="evidence" value="ECO:0007669"/>
    <property type="project" value="InterPro"/>
</dbReference>
<dbReference type="Proteomes" id="UP000189674">
    <property type="component" value="Chromosome"/>
</dbReference>
<dbReference type="KEGG" id="alus:STSP2_00067"/>
<evidence type="ECO:0000256" key="6">
    <source>
        <dbReference type="PROSITE-ProRule" id="PRU00169"/>
    </source>
</evidence>
<dbReference type="InterPro" id="IPR002078">
    <property type="entry name" value="Sigma_54_int"/>
</dbReference>
<dbReference type="PROSITE" id="PS00676">
    <property type="entry name" value="SIGMA54_INTERACT_2"/>
    <property type="match status" value="1"/>
</dbReference>
<dbReference type="SMART" id="SM00382">
    <property type="entry name" value="AAA"/>
    <property type="match status" value="1"/>
</dbReference>
<keyword evidence="1" id="KW-0547">Nucleotide-binding</keyword>
<keyword evidence="3" id="KW-0805">Transcription regulation</keyword>
<name>A0A1U9NG70_9BACT</name>
<dbReference type="Gene3D" id="3.40.50.300">
    <property type="entry name" value="P-loop containing nucleotide triphosphate hydrolases"/>
    <property type="match status" value="1"/>
</dbReference>
<dbReference type="PANTHER" id="PTHR32071">
    <property type="entry name" value="TRANSCRIPTIONAL REGULATORY PROTEIN"/>
    <property type="match status" value="1"/>
</dbReference>
<dbReference type="CDD" id="cd00156">
    <property type="entry name" value="REC"/>
    <property type="match status" value="1"/>
</dbReference>
<dbReference type="InterPro" id="IPR009057">
    <property type="entry name" value="Homeodomain-like_sf"/>
</dbReference>
<keyword evidence="4" id="KW-0238">DNA-binding</keyword>
<dbReference type="SMART" id="SM00448">
    <property type="entry name" value="REC"/>
    <property type="match status" value="1"/>
</dbReference>
<dbReference type="GO" id="GO:0000160">
    <property type="term" value="P:phosphorelay signal transduction system"/>
    <property type="evidence" value="ECO:0007669"/>
    <property type="project" value="InterPro"/>
</dbReference>
<keyword evidence="5" id="KW-0804">Transcription</keyword>
<comment type="caution">
    <text evidence="6">Lacks conserved residue(s) required for the propagation of feature annotation.</text>
</comment>
<dbReference type="SUPFAM" id="SSF52172">
    <property type="entry name" value="CheY-like"/>
    <property type="match status" value="1"/>
</dbReference>
<dbReference type="Pfam" id="PF00072">
    <property type="entry name" value="Response_reg"/>
    <property type="match status" value="1"/>
</dbReference>
<dbReference type="AlphaFoldDB" id="A0A1U9NG70"/>
<sequence length="462" mass="51235" precursor="true">MQRIKPSKHVLIIDSDVSPVLLQACAAQGVRTVVASSGKDAFKKLGNNEFDLAIVTNSPATGFDLETCKELKSSAKEENPELPVIMLSEEDSSRAGISAIREDFADFFTKPLSKDQACKLVETWLPNHNTHVMAALGNVGRSLMVGKSQALSKTIHMARRVAGTNAPVLICGESGTGKELLAQYIHDQSQRNNGPFVKVNCASLSESLLESELFGHEKGSFTGAQSTRKGRFERANGGTLLLDEITETPPAFQAQLLRVLEEQRLERVGSENDINVNVRVISTTNRDIAEEVRRGNFRADLYYRLSGVRIVVPALRERKEDLEELIWHFINELASETGRKIGKLDAVLVDVFQRYGWPGNVRQLRNVIRTCLILGTGETLQLADVSWLFEELNTDHEAQINGLADMIGTKSLAEIEQQAILATLDQTQGNRTKAAEVLGISDRTIREKIKRYRNRDLLQETA</sequence>
<feature type="domain" description="Sigma-54 factor interaction" evidence="7">
    <location>
        <begin position="144"/>
        <end position="373"/>
    </location>
</feature>
<dbReference type="InterPro" id="IPR027417">
    <property type="entry name" value="P-loop_NTPase"/>
</dbReference>
<dbReference type="InterPro" id="IPR058031">
    <property type="entry name" value="AAA_lid_NorR"/>
</dbReference>
<dbReference type="PRINTS" id="PR01590">
    <property type="entry name" value="HTHFIS"/>
</dbReference>
<dbReference type="Gene3D" id="1.10.10.60">
    <property type="entry name" value="Homeodomain-like"/>
    <property type="match status" value="1"/>
</dbReference>
<dbReference type="InterPro" id="IPR002197">
    <property type="entry name" value="HTH_Fis"/>
</dbReference>
<evidence type="ECO:0000256" key="4">
    <source>
        <dbReference type="ARBA" id="ARBA00023125"/>
    </source>
</evidence>
<evidence type="ECO:0000256" key="2">
    <source>
        <dbReference type="ARBA" id="ARBA00022840"/>
    </source>
</evidence>
<accession>A0A1U9NG70</accession>
<dbReference type="GO" id="GO:0006355">
    <property type="term" value="P:regulation of DNA-templated transcription"/>
    <property type="evidence" value="ECO:0007669"/>
    <property type="project" value="InterPro"/>
</dbReference>
<dbReference type="Pfam" id="PF25601">
    <property type="entry name" value="AAA_lid_14"/>
    <property type="match status" value="1"/>
</dbReference>
<feature type="domain" description="Response regulatory" evidence="8">
    <location>
        <begin position="7"/>
        <end position="125"/>
    </location>
</feature>
<dbReference type="Pfam" id="PF00158">
    <property type="entry name" value="Sigma54_activat"/>
    <property type="match status" value="1"/>
</dbReference>
<dbReference type="Gene3D" id="1.10.8.60">
    <property type="match status" value="1"/>
</dbReference>
<dbReference type="Pfam" id="PF02954">
    <property type="entry name" value="HTH_8"/>
    <property type="match status" value="1"/>
</dbReference>
<dbReference type="InterPro" id="IPR025662">
    <property type="entry name" value="Sigma_54_int_dom_ATP-bd_1"/>
</dbReference>
<evidence type="ECO:0000256" key="1">
    <source>
        <dbReference type="ARBA" id="ARBA00022741"/>
    </source>
</evidence>
<dbReference type="Gene3D" id="3.40.50.2300">
    <property type="match status" value="1"/>
</dbReference>
<evidence type="ECO:0000259" key="8">
    <source>
        <dbReference type="PROSITE" id="PS50110"/>
    </source>
</evidence>
<dbReference type="InterPro" id="IPR025944">
    <property type="entry name" value="Sigma_54_int_dom_CS"/>
</dbReference>
<organism evidence="9 10">
    <name type="scientific">Anaerohalosphaera lusitana</name>
    <dbReference type="NCBI Taxonomy" id="1936003"/>
    <lineage>
        <taxon>Bacteria</taxon>
        <taxon>Pseudomonadati</taxon>
        <taxon>Planctomycetota</taxon>
        <taxon>Phycisphaerae</taxon>
        <taxon>Sedimentisphaerales</taxon>
        <taxon>Anaerohalosphaeraceae</taxon>
        <taxon>Anaerohalosphaera</taxon>
    </lineage>
</organism>